<keyword evidence="3" id="KW-0548">Nucleotidyltransferase</keyword>
<proteinExistence type="predicted"/>
<feature type="compositionally biased region" description="Polar residues" evidence="2">
    <location>
        <begin position="240"/>
        <end position="256"/>
    </location>
</feature>
<organism evidence="3 4">
    <name type="scientific">Operophtera brumata</name>
    <name type="common">Winter moth</name>
    <name type="synonym">Phalaena brumata</name>
    <dbReference type="NCBI Taxonomy" id="104452"/>
    <lineage>
        <taxon>Eukaryota</taxon>
        <taxon>Metazoa</taxon>
        <taxon>Ecdysozoa</taxon>
        <taxon>Arthropoda</taxon>
        <taxon>Hexapoda</taxon>
        <taxon>Insecta</taxon>
        <taxon>Pterygota</taxon>
        <taxon>Neoptera</taxon>
        <taxon>Endopterygota</taxon>
        <taxon>Lepidoptera</taxon>
        <taxon>Glossata</taxon>
        <taxon>Ditrysia</taxon>
        <taxon>Geometroidea</taxon>
        <taxon>Geometridae</taxon>
        <taxon>Larentiinae</taxon>
        <taxon>Operophtera</taxon>
    </lineage>
</organism>
<keyword evidence="3" id="KW-0255">Endonuclease</keyword>
<keyword evidence="3" id="KW-0540">Nuclease</keyword>
<feature type="region of interest" description="Disordered" evidence="2">
    <location>
        <begin position="197"/>
        <end position="275"/>
    </location>
</feature>
<evidence type="ECO:0000313" key="4">
    <source>
        <dbReference type="Proteomes" id="UP000037510"/>
    </source>
</evidence>
<dbReference type="GO" id="GO:0003964">
    <property type="term" value="F:RNA-directed DNA polymerase activity"/>
    <property type="evidence" value="ECO:0007669"/>
    <property type="project" value="UniProtKB-KW"/>
</dbReference>
<gene>
    <name evidence="3" type="ORF">OBRU01_07099</name>
</gene>
<accession>A0A0L7LJT1</accession>
<keyword evidence="3" id="KW-0808">Transferase</keyword>
<evidence type="ECO:0000256" key="2">
    <source>
        <dbReference type="SAM" id="MobiDB-lite"/>
    </source>
</evidence>
<keyword evidence="4" id="KW-1185">Reference proteome</keyword>
<reference evidence="3 4" key="1">
    <citation type="journal article" date="2015" name="Genome Biol. Evol.">
        <title>The genome of winter moth (Operophtera brumata) provides a genomic perspective on sexual dimorphism and phenology.</title>
        <authorList>
            <person name="Derks M.F."/>
            <person name="Smit S."/>
            <person name="Salis L."/>
            <person name="Schijlen E."/>
            <person name="Bossers A."/>
            <person name="Mateman C."/>
            <person name="Pijl A.S."/>
            <person name="de Ridder D."/>
            <person name="Groenen M.A."/>
            <person name="Visser M.E."/>
            <person name="Megens H.J."/>
        </authorList>
    </citation>
    <scope>NUCLEOTIDE SEQUENCE [LARGE SCALE GENOMIC DNA]</scope>
    <source>
        <strain evidence="3">WM2013NL</strain>
        <tissue evidence="3">Head and thorax</tissue>
    </source>
</reference>
<sequence>MNDQMMEIINALRSQIKEEGQESLRQVEENISQKINRNFDEKFCKVELEINKIQKTQEEHGKRLDDFDKKLRQRNLILFGILEDEKSYHELEELVLQIINIKLEIECDRKDIEFVGRMGKKNTKPRPIRLALTTYGKKIGILQRKNALEGSGSYIKEDFPPKVLEIRKSLIPQLNEHRENGVKAILKYDKIIIKEKSQEKPNNKRALSNSPSENIGRSIPTGAQPTQISKKTKTSAVVIRSNSQKRTQGTSQSIASFLNRPPLAGSSATASQGKE</sequence>
<protein>
    <submittedName>
        <fullName evidence="3">Endonuclease-reverse transcriptase</fullName>
    </submittedName>
</protein>
<dbReference type="EMBL" id="JTDY01000843">
    <property type="protein sequence ID" value="KOB75692.1"/>
    <property type="molecule type" value="Genomic_DNA"/>
</dbReference>
<dbReference type="AlphaFoldDB" id="A0A0L7LJT1"/>
<evidence type="ECO:0000256" key="1">
    <source>
        <dbReference type="SAM" id="Coils"/>
    </source>
</evidence>
<keyword evidence="3" id="KW-0378">Hydrolase</keyword>
<evidence type="ECO:0000313" key="3">
    <source>
        <dbReference type="EMBL" id="KOB75692.1"/>
    </source>
</evidence>
<dbReference type="Proteomes" id="UP000037510">
    <property type="component" value="Unassembled WGS sequence"/>
</dbReference>
<name>A0A0L7LJT1_OPEBR</name>
<feature type="compositionally biased region" description="Polar residues" evidence="2">
    <location>
        <begin position="266"/>
        <end position="275"/>
    </location>
</feature>
<keyword evidence="3" id="KW-0695">RNA-directed DNA polymerase</keyword>
<comment type="caution">
    <text evidence="3">The sequence shown here is derived from an EMBL/GenBank/DDBJ whole genome shotgun (WGS) entry which is preliminary data.</text>
</comment>
<feature type="coiled-coil region" evidence="1">
    <location>
        <begin position="2"/>
        <end position="37"/>
    </location>
</feature>
<dbReference type="GO" id="GO:0004519">
    <property type="term" value="F:endonuclease activity"/>
    <property type="evidence" value="ECO:0007669"/>
    <property type="project" value="UniProtKB-KW"/>
</dbReference>
<keyword evidence="1" id="KW-0175">Coiled coil</keyword>
<feature type="compositionally biased region" description="Polar residues" evidence="2">
    <location>
        <begin position="205"/>
        <end position="229"/>
    </location>
</feature>